<accession>A0ABD3DTW6</accession>
<feature type="domain" description="BHLH" evidence="7">
    <location>
        <begin position="135"/>
        <end position="184"/>
    </location>
</feature>
<keyword evidence="9" id="KW-1185">Reference proteome</keyword>
<name>A0ABD3DTW6_9LAMI</name>
<dbReference type="InterPro" id="IPR011598">
    <property type="entry name" value="bHLH_dom"/>
</dbReference>
<keyword evidence="4" id="KW-0804">Transcription</keyword>
<dbReference type="SUPFAM" id="SSF47459">
    <property type="entry name" value="HLH, helix-loop-helix DNA-binding domain"/>
    <property type="match status" value="1"/>
</dbReference>
<feature type="region of interest" description="Disordered" evidence="6">
    <location>
        <begin position="105"/>
        <end position="125"/>
    </location>
</feature>
<dbReference type="Pfam" id="PF00010">
    <property type="entry name" value="HLH"/>
    <property type="match status" value="1"/>
</dbReference>
<dbReference type="PANTHER" id="PTHR45855">
    <property type="entry name" value="TRANSCRIPTION FACTOR PIF1-RELATED"/>
    <property type="match status" value="1"/>
</dbReference>
<evidence type="ECO:0000256" key="1">
    <source>
        <dbReference type="ARBA" id="ARBA00004123"/>
    </source>
</evidence>
<sequence length="298" mass="33336">MDDINMDQSIWDSGFHDMENNYEIPNNVFSSLIEFVIDEMEINEAELQNDDDPCGGGNSVFPVEQRVVGDIPAAGAGLKIIEPPVVTTDSLSVIYQTAEDIPAAAEENRKRKARADDDSESQNNPYEIAEAKKKKAATAHSLCERRRRDKNNEKLMAVRDIIPNCYKTDKASILDDAVKYMKTLQLQLQHMINIMGYGVPMMYNGMQQYMPGMGMGLNNMHLGMNPTMVPYPSSSSVMLPSSSMPNPATVAQMSPVPAYYPQQVPFSYPFMSQASNQYPYQQFHGVNQAQYPLPQIGR</sequence>
<dbReference type="InterPro" id="IPR031066">
    <property type="entry name" value="bHLH_ALC-like_plant"/>
</dbReference>
<evidence type="ECO:0000313" key="8">
    <source>
        <dbReference type="EMBL" id="KAL3645067.1"/>
    </source>
</evidence>
<keyword evidence="3" id="KW-0238">DNA-binding</keyword>
<dbReference type="InterPro" id="IPR036638">
    <property type="entry name" value="HLH_DNA-bd_sf"/>
</dbReference>
<evidence type="ECO:0000256" key="3">
    <source>
        <dbReference type="ARBA" id="ARBA00023125"/>
    </source>
</evidence>
<evidence type="ECO:0000256" key="2">
    <source>
        <dbReference type="ARBA" id="ARBA00023015"/>
    </source>
</evidence>
<organism evidence="8 9">
    <name type="scientific">Castilleja foliolosa</name>
    <dbReference type="NCBI Taxonomy" id="1961234"/>
    <lineage>
        <taxon>Eukaryota</taxon>
        <taxon>Viridiplantae</taxon>
        <taxon>Streptophyta</taxon>
        <taxon>Embryophyta</taxon>
        <taxon>Tracheophyta</taxon>
        <taxon>Spermatophyta</taxon>
        <taxon>Magnoliopsida</taxon>
        <taxon>eudicotyledons</taxon>
        <taxon>Gunneridae</taxon>
        <taxon>Pentapetalae</taxon>
        <taxon>asterids</taxon>
        <taxon>lamiids</taxon>
        <taxon>Lamiales</taxon>
        <taxon>Orobanchaceae</taxon>
        <taxon>Pedicularideae</taxon>
        <taxon>Castillejinae</taxon>
        <taxon>Castilleja</taxon>
    </lineage>
</organism>
<protein>
    <submittedName>
        <fullName evidence="8">Transcription factor</fullName>
    </submittedName>
</protein>
<dbReference type="Gene3D" id="4.10.280.10">
    <property type="entry name" value="Helix-loop-helix DNA-binding domain"/>
    <property type="match status" value="1"/>
</dbReference>
<evidence type="ECO:0000259" key="7">
    <source>
        <dbReference type="PROSITE" id="PS50888"/>
    </source>
</evidence>
<dbReference type="PROSITE" id="PS50888">
    <property type="entry name" value="BHLH"/>
    <property type="match status" value="1"/>
</dbReference>
<comment type="caution">
    <text evidence="8">The sequence shown here is derived from an EMBL/GenBank/DDBJ whole genome shotgun (WGS) entry which is preliminary data.</text>
</comment>
<proteinExistence type="predicted"/>
<keyword evidence="2" id="KW-0805">Transcription regulation</keyword>
<evidence type="ECO:0000256" key="6">
    <source>
        <dbReference type="SAM" id="MobiDB-lite"/>
    </source>
</evidence>
<dbReference type="EMBL" id="JAVIJP010000013">
    <property type="protein sequence ID" value="KAL3645067.1"/>
    <property type="molecule type" value="Genomic_DNA"/>
</dbReference>
<dbReference type="Proteomes" id="UP001632038">
    <property type="component" value="Unassembled WGS sequence"/>
</dbReference>
<evidence type="ECO:0000313" key="9">
    <source>
        <dbReference type="Proteomes" id="UP001632038"/>
    </source>
</evidence>
<comment type="subcellular location">
    <subcellularLocation>
        <location evidence="1">Nucleus</location>
    </subcellularLocation>
</comment>
<evidence type="ECO:0000256" key="5">
    <source>
        <dbReference type="ARBA" id="ARBA00023242"/>
    </source>
</evidence>
<gene>
    <name evidence="8" type="primary">PIL6_2</name>
    <name evidence="8" type="ORF">CASFOL_010247</name>
</gene>
<keyword evidence="5" id="KW-0539">Nucleus</keyword>
<dbReference type="GO" id="GO:0003677">
    <property type="term" value="F:DNA binding"/>
    <property type="evidence" value="ECO:0007669"/>
    <property type="project" value="UniProtKB-KW"/>
</dbReference>
<dbReference type="SMART" id="SM00353">
    <property type="entry name" value="HLH"/>
    <property type="match status" value="1"/>
</dbReference>
<dbReference type="PANTHER" id="PTHR45855:SF16">
    <property type="entry name" value="TRANSCRIPTION FACTOR PIF1"/>
    <property type="match status" value="1"/>
</dbReference>
<reference evidence="9" key="1">
    <citation type="journal article" date="2024" name="IScience">
        <title>Strigolactones Initiate the Formation of Haustorium-like Structures in Castilleja.</title>
        <authorList>
            <person name="Buerger M."/>
            <person name="Peterson D."/>
            <person name="Chory J."/>
        </authorList>
    </citation>
    <scope>NUCLEOTIDE SEQUENCE [LARGE SCALE GENOMIC DNA]</scope>
</reference>
<dbReference type="AlphaFoldDB" id="A0ABD3DTW6"/>
<dbReference type="GO" id="GO:0005634">
    <property type="term" value="C:nucleus"/>
    <property type="evidence" value="ECO:0007669"/>
    <property type="project" value="UniProtKB-SubCell"/>
</dbReference>
<evidence type="ECO:0000256" key="4">
    <source>
        <dbReference type="ARBA" id="ARBA00023163"/>
    </source>
</evidence>